<name>A0A0G0KJ48_9BACT</name>
<organism evidence="8 9">
    <name type="scientific">Candidatus Daviesbacteria bacterium GW2011_GWF2_38_6</name>
    <dbReference type="NCBI Taxonomy" id="1618432"/>
    <lineage>
        <taxon>Bacteria</taxon>
        <taxon>Candidatus Daviesiibacteriota</taxon>
    </lineage>
</organism>
<keyword evidence="5" id="KW-0378">Hydrolase</keyword>
<dbReference type="GO" id="GO:0005829">
    <property type="term" value="C:cytosol"/>
    <property type="evidence" value="ECO:0007669"/>
    <property type="project" value="TreeGrafter"/>
</dbReference>
<evidence type="ECO:0000313" key="8">
    <source>
        <dbReference type="EMBL" id="KKQ78802.1"/>
    </source>
</evidence>
<dbReference type="Gene3D" id="3.40.190.90">
    <property type="match status" value="1"/>
</dbReference>
<gene>
    <name evidence="8" type="ORF">US99_C0011G0017</name>
</gene>
<dbReference type="SUPFAM" id="SSF56655">
    <property type="entry name" value="Carbohydrate phosphatase"/>
    <property type="match status" value="1"/>
</dbReference>
<accession>A0A0G0KJ48</accession>
<evidence type="ECO:0000256" key="3">
    <source>
        <dbReference type="ARBA" id="ARBA00013093"/>
    </source>
</evidence>
<evidence type="ECO:0000313" key="9">
    <source>
        <dbReference type="Proteomes" id="UP000034324"/>
    </source>
</evidence>
<evidence type="ECO:0000256" key="5">
    <source>
        <dbReference type="ARBA" id="ARBA00022801"/>
    </source>
</evidence>
<sequence length="325" mass="35439">MKKVKDHIIRATELTAISVARLIREKGFSKDDLLTEEESRAREKLIDQAGVDAMYAALTDIPFVLEVVGSEGRKHIHQYGEALPTLMGTFGSGKLKLDMVNDVVEGSKAAKLNSPGAVSVIAVSSHKGLMATPDDIDYMDKLFGPPQLKNKISINNPVEENLAEVVDEFRVKPSQINVVMMDRDRNAHYINACQKFGVNLILIQAGDFLPSVLACMDPKKHNKGIYLVMGIGGFEEGVLAAVTAKALGGVGEGKGWSGDSRIQKKYTKVWTTDDLVSGKLEDCLVSVSAITDENKYFYLDGVKNGKVTTLTVDTSGVKIVRNEHK</sequence>
<dbReference type="Pfam" id="PF03320">
    <property type="entry name" value="FBPase_glpX"/>
    <property type="match status" value="1"/>
</dbReference>
<dbReference type="EC" id="3.1.3.11" evidence="3"/>
<evidence type="ECO:0000256" key="7">
    <source>
        <dbReference type="ARBA" id="ARBA00023277"/>
    </source>
</evidence>
<proteinExistence type="inferred from homology"/>
<dbReference type="EMBL" id="LBVC01000011">
    <property type="protein sequence ID" value="KKQ78802.1"/>
    <property type="molecule type" value="Genomic_DNA"/>
</dbReference>
<evidence type="ECO:0000256" key="1">
    <source>
        <dbReference type="ARBA" id="ARBA00001273"/>
    </source>
</evidence>
<protein>
    <recommendedName>
        <fullName evidence="3">fructose-bisphosphatase</fullName>
        <ecNumber evidence="3">3.1.3.11</ecNumber>
    </recommendedName>
</protein>
<evidence type="ECO:0000256" key="4">
    <source>
        <dbReference type="ARBA" id="ARBA00022723"/>
    </source>
</evidence>
<dbReference type="AlphaFoldDB" id="A0A0G0KJ48"/>
<keyword evidence="4" id="KW-0479">Metal-binding</keyword>
<dbReference type="GO" id="GO:0006094">
    <property type="term" value="P:gluconeogenesis"/>
    <property type="evidence" value="ECO:0007669"/>
    <property type="project" value="InterPro"/>
</dbReference>
<dbReference type="PANTHER" id="PTHR30447:SF0">
    <property type="entry name" value="FRUCTOSE-1,6-BISPHOSPHATASE 1 CLASS 2-RELATED"/>
    <property type="match status" value="1"/>
</dbReference>
<keyword evidence="7" id="KW-0119">Carbohydrate metabolism</keyword>
<evidence type="ECO:0000256" key="6">
    <source>
        <dbReference type="ARBA" id="ARBA00023211"/>
    </source>
</evidence>
<keyword evidence="6" id="KW-0464">Manganese</keyword>
<reference evidence="8 9" key="1">
    <citation type="journal article" date="2015" name="Nature">
        <title>rRNA introns, odd ribosomes, and small enigmatic genomes across a large radiation of phyla.</title>
        <authorList>
            <person name="Brown C.T."/>
            <person name="Hug L.A."/>
            <person name="Thomas B.C."/>
            <person name="Sharon I."/>
            <person name="Castelle C.J."/>
            <person name="Singh A."/>
            <person name="Wilkins M.J."/>
            <person name="Williams K.H."/>
            <person name="Banfield J.F."/>
        </authorList>
    </citation>
    <scope>NUCLEOTIDE SEQUENCE [LARGE SCALE GENOMIC DNA]</scope>
</reference>
<comment type="similarity">
    <text evidence="2">Belongs to the FBPase class 2 family.</text>
</comment>
<dbReference type="PANTHER" id="PTHR30447">
    <property type="entry name" value="FRUCTOSE-1,6-BISPHOSPHATASE CLASS 2"/>
    <property type="match status" value="1"/>
</dbReference>
<dbReference type="GO" id="GO:0042132">
    <property type="term" value="F:fructose 1,6-bisphosphate 1-phosphatase activity"/>
    <property type="evidence" value="ECO:0007669"/>
    <property type="project" value="UniProtKB-EC"/>
</dbReference>
<dbReference type="GO" id="GO:0046872">
    <property type="term" value="F:metal ion binding"/>
    <property type="evidence" value="ECO:0007669"/>
    <property type="project" value="UniProtKB-KW"/>
</dbReference>
<comment type="caution">
    <text evidence="8">The sequence shown here is derived from an EMBL/GenBank/DDBJ whole genome shotgun (WGS) entry which is preliminary data.</text>
</comment>
<dbReference type="InterPro" id="IPR004464">
    <property type="entry name" value="FBPase_class-2/SBPase"/>
</dbReference>
<dbReference type="Gene3D" id="3.30.540.10">
    <property type="entry name" value="Fructose-1,6-Bisphosphatase, subunit A, domain 1"/>
    <property type="match status" value="1"/>
</dbReference>
<dbReference type="GO" id="GO:0030388">
    <property type="term" value="P:fructose 1,6-bisphosphate metabolic process"/>
    <property type="evidence" value="ECO:0007669"/>
    <property type="project" value="TreeGrafter"/>
</dbReference>
<evidence type="ECO:0000256" key="2">
    <source>
        <dbReference type="ARBA" id="ARBA00008989"/>
    </source>
</evidence>
<dbReference type="Proteomes" id="UP000034324">
    <property type="component" value="Unassembled WGS sequence"/>
</dbReference>
<comment type="catalytic activity">
    <reaction evidence="1">
        <text>beta-D-fructose 1,6-bisphosphate + H2O = beta-D-fructose 6-phosphate + phosphate</text>
        <dbReference type="Rhea" id="RHEA:11064"/>
        <dbReference type="ChEBI" id="CHEBI:15377"/>
        <dbReference type="ChEBI" id="CHEBI:32966"/>
        <dbReference type="ChEBI" id="CHEBI:43474"/>
        <dbReference type="ChEBI" id="CHEBI:57634"/>
        <dbReference type="EC" id="3.1.3.11"/>
    </reaction>
</comment>
<dbReference type="GO" id="GO:0006071">
    <property type="term" value="P:glycerol metabolic process"/>
    <property type="evidence" value="ECO:0007669"/>
    <property type="project" value="InterPro"/>
</dbReference>